<gene>
    <name evidence="1" type="ORF">PV09_08506</name>
</gene>
<keyword evidence="2" id="KW-1185">Reference proteome</keyword>
<name>A0A0D1ZZH4_9PEZI</name>
<dbReference type="EMBL" id="KN847570">
    <property type="protein sequence ID" value="KIV99837.1"/>
    <property type="molecule type" value="Genomic_DNA"/>
</dbReference>
<dbReference type="Gene3D" id="3.40.640.10">
    <property type="entry name" value="Type I PLP-dependent aspartate aminotransferase-like (Major domain)"/>
    <property type="match status" value="1"/>
</dbReference>
<organism evidence="1 2">
    <name type="scientific">Verruconis gallopava</name>
    <dbReference type="NCBI Taxonomy" id="253628"/>
    <lineage>
        <taxon>Eukaryota</taxon>
        <taxon>Fungi</taxon>
        <taxon>Dikarya</taxon>
        <taxon>Ascomycota</taxon>
        <taxon>Pezizomycotina</taxon>
        <taxon>Dothideomycetes</taxon>
        <taxon>Pleosporomycetidae</taxon>
        <taxon>Venturiales</taxon>
        <taxon>Sympoventuriaceae</taxon>
        <taxon>Verruconis</taxon>
    </lineage>
</organism>
<evidence type="ECO:0000313" key="2">
    <source>
        <dbReference type="Proteomes" id="UP000053259"/>
    </source>
</evidence>
<dbReference type="InParanoid" id="A0A0D1ZZH4"/>
<dbReference type="InterPro" id="IPR015421">
    <property type="entry name" value="PyrdxlP-dep_Trfase_major"/>
</dbReference>
<evidence type="ECO:0000313" key="1">
    <source>
        <dbReference type="EMBL" id="KIV99837.1"/>
    </source>
</evidence>
<dbReference type="HOGENOM" id="CLU_1571819_0_0_1"/>
<dbReference type="Proteomes" id="UP000053259">
    <property type="component" value="Unassembled WGS sequence"/>
</dbReference>
<dbReference type="RefSeq" id="XP_016209707.1">
    <property type="nucleotide sequence ID" value="XM_016362422.1"/>
</dbReference>
<dbReference type="PANTHER" id="PTHR42858:SF1">
    <property type="entry name" value="LD15494P"/>
    <property type="match status" value="1"/>
</dbReference>
<sequence length="170" mass="19369">MNGASANLGIVLAKLAEPGDTRIWMIEPCYFLAFPIFEDAGFGKDIPGVPEDGEGLDIDFFLETSLRESNCGAKYRHRMLKVGPWYKKIRKNVIYLVPNFSNSSFKIVFWRRRQELVRLARQYDALIVADDVYDVLRWPKANNDDTSVLGPVPFRIVDVDRILDGGPKDD</sequence>
<accession>A0A0D1ZZH4</accession>
<dbReference type="SUPFAM" id="SSF53383">
    <property type="entry name" value="PLP-dependent transferases"/>
    <property type="match status" value="1"/>
</dbReference>
<dbReference type="PANTHER" id="PTHR42858">
    <property type="entry name" value="AMINOTRANSFERASE"/>
    <property type="match status" value="1"/>
</dbReference>
<dbReference type="GO" id="GO:0047536">
    <property type="term" value="F:2-aminoadipate transaminase activity"/>
    <property type="evidence" value="ECO:0007669"/>
    <property type="project" value="TreeGrafter"/>
</dbReference>
<dbReference type="VEuPathDB" id="FungiDB:PV09_08506"/>
<dbReference type="InterPro" id="IPR015424">
    <property type="entry name" value="PyrdxlP-dep_Trfase"/>
</dbReference>
<dbReference type="STRING" id="253628.A0A0D1ZZH4"/>
<dbReference type="GeneID" id="27316479"/>
<reference evidence="1 2" key="1">
    <citation type="submission" date="2015-01" db="EMBL/GenBank/DDBJ databases">
        <title>The Genome Sequence of Ochroconis gallopava CBS43764.</title>
        <authorList>
            <consortium name="The Broad Institute Genomics Platform"/>
            <person name="Cuomo C."/>
            <person name="de Hoog S."/>
            <person name="Gorbushina A."/>
            <person name="Stielow B."/>
            <person name="Teixiera M."/>
            <person name="Abouelleil A."/>
            <person name="Chapman S.B."/>
            <person name="Priest M."/>
            <person name="Young S.K."/>
            <person name="Wortman J."/>
            <person name="Nusbaum C."/>
            <person name="Birren B."/>
        </authorList>
    </citation>
    <scope>NUCLEOTIDE SEQUENCE [LARGE SCALE GENOMIC DNA]</scope>
    <source>
        <strain evidence="1 2">CBS 43764</strain>
    </source>
</reference>
<evidence type="ECO:0008006" key="3">
    <source>
        <dbReference type="Google" id="ProtNLM"/>
    </source>
</evidence>
<dbReference type="OrthoDB" id="7042322at2759"/>
<dbReference type="AlphaFoldDB" id="A0A0D1ZZH4"/>
<proteinExistence type="predicted"/>
<protein>
    <recommendedName>
        <fullName evidence="3">Aminotransferase class I/classII domain-containing protein</fullName>
    </recommendedName>
</protein>